<proteinExistence type="predicted"/>
<dbReference type="PANTHER" id="PTHR45033">
    <property type="match status" value="1"/>
</dbReference>
<keyword evidence="3" id="KW-1185">Reference proteome</keyword>
<dbReference type="SUPFAM" id="SSF50129">
    <property type="entry name" value="GroES-like"/>
    <property type="match status" value="1"/>
</dbReference>
<sequence length="360" mass="38150">MPKSVSISQIEGKPGKVYYPLSLDEVPKPSPKDGEVLVQIHAAALNHRDLFIRQHLYPGTAFGVPLLADGCGTVVEVGKRADSGWKGKRVVINPGEGWSDSLEGPEEKGGYKILGGTKTLPNGTLQEYMVVKQTELEEAPEHLSSVEAAAVPLTGLTAWRAVMVKCGAHNIGPGKNVLVTGIGGGVALMALEFARAAGANVFVTSGSEEKINKAKQLGAKGGVNYKEEGWDKKLLGMLTTEKKDFDAIVDGAGADIVEKSARLLKAGGVVAIYGMTTGPKAPFLMQAVLKNIEVKGSTMGSRKEFTDMIDFIKKTKAKPAVSSVAQGLDLEKINGLFEEMKKGSQFGKLVVEVSSSKSKL</sequence>
<dbReference type="Pfam" id="PF00107">
    <property type="entry name" value="ADH_zinc_N"/>
    <property type="match status" value="1"/>
</dbReference>
<dbReference type="InterPro" id="IPR052711">
    <property type="entry name" value="Zinc_ADH-like"/>
</dbReference>
<dbReference type="FunFam" id="3.40.50.720:FF:000481">
    <property type="entry name" value="Alcohol dehydrogenase, variant"/>
    <property type="match status" value="1"/>
</dbReference>
<dbReference type="InterPro" id="IPR013149">
    <property type="entry name" value="ADH-like_C"/>
</dbReference>
<dbReference type="Pfam" id="PF08240">
    <property type="entry name" value="ADH_N"/>
    <property type="match status" value="1"/>
</dbReference>
<dbReference type="InterPro" id="IPR036291">
    <property type="entry name" value="NAD(P)-bd_dom_sf"/>
</dbReference>
<dbReference type="Gene3D" id="3.90.180.10">
    <property type="entry name" value="Medium-chain alcohol dehydrogenases, catalytic domain"/>
    <property type="match status" value="1"/>
</dbReference>
<dbReference type="Gene3D" id="3.40.50.720">
    <property type="entry name" value="NAD(P)-binding Rossmann-like Domain"/>
    <property type="match status" value="1"/>
</dbReference>
<gene>
    <name evidence="2" type="ORF">LTR05_008060</name>
</gene>
<evidence type="ECO:0000313" key="3">
    <source>
        <dbReference type="Proteomes" id="UP001309876"/>
    </source>
</evidence>
<accession>A0AAN7STW5</accession>
<name>A0AAN7STW5_9EURO</name>
<dbReference type="PANTHER" id="PTHR45033:SF3">
    <property type="entry name" value="DEHYDROGENASE, PUTATIVE (AFU_ORTHOLOGUE AFUA_2G13270)-RELATED"/>
    <property type="match status" value="1"/>
</dbReference>
<dbReference type="AlphaFoldDB" id="A0AAN7STW5"/>
<comment type="caution">
    <text evidence="2">The sequence shown here is derived from an EMBL/GenBank/DDBJ whole genome shotgun (WGS) entry which is preliminary data.</text>
</comment>
<protein>
    <recommendedName>
        <fullName evidence="1">Enoyl reductase (ER) domain-containing protein</fullName>
    </recommendedName>
</protein>
<dbReference type="CDD" id="cd08276">
    <property type="entry name" value="MDR7"/>
    <property type="match status" value="1"/>
</dbReference>
<dbReference type="InterPro" id="IPR013154">
    <property type="entry name" value="ADH-like_N"/>
</dbReference>
<dbReference type="EMBL" id="JAVRRJ010000010">
    <property type="protein sequence ID" value="KAK5081266.1"/>
    <property type="molecule type" value="Genomic_DNA"/>
</dbReference>
<feature type="domain" description="Enoyl reductase (ER)" evidence="1">
    <location>
        <begin position="12"/>
        <end position="351"/>
    </location>
</feature>
<dbReference type="GO" id="GO:0016491">
    <property type="term" value="F:oxidoreductase activity"/>
    <property type="evidence" value="ECO:0007669"/>
    <property type="project" value="InterPro"/>
</dbReference>
<dbReference type="InterPro" id="IPR020843">
    <property type="entry name" value="ER"/>
</dbReference>
<organism evidence="2 3">
    <name type="scientific">Lithohypha guttulata</name>
    <dbReference type="NCBI Taxonomy" id="1690604"/>
    <lineage>
        <taxon>Eukaryota</taxon>
        <taxon>Fungi</taxon>
        <taxon>Dikarya</taxon>
        <taxon>Ascomycota</taxon>
        <taxon>Pezizomycotina</taxon>
        <taxon>Eurotiomycetes</taxon>
        <taxon>Chaetothyriomycetidae</taxon>
        <taxon>Chaetothyriales</taxon>
        <taxon>Trichomeriaceae</taxon>
        <taxon>Lithohypha</taxon>
    </lineage>
</organism>
<evidence type="ECO:0000313" key="2">
    <source>
        <dbReference type="EMBL" id="KAK5081266.1"/>
    </source>
</evidence>
<dbReference type="InterPro" id="IPR011032">
    <property type="entry name" value="GroES-like_sf"/>
</dbReference>
<dbReference type="Proteomes" id="UP001309876">
    <property type="component" value="Unassembled WGS sequence"/>
</dbReference>
<dbReference type="SUPFAM" id="SSF51735">
    <property type="entry name" value="NAD(P)-binding Rossmann-fold domains"/>
    <property type="match status" value="1"/>
</dbReference>
<evidence type="ECO:0000259" key="1">
    <source>
        <dbReference type="SMART" id="SM00829"/>
    </source>
</evidence>
<reference evidence="2 3" key="1">
    <citation type="submission" date="2023-08" db="EMBL/GenBank/DDBJ databases">
        <title>Black Yeasts Isolated from many extreme environments.</title>
        <authorList>
            <person name="Coleine C."/>
            <person name="Stajich J.E."/>
            <person name="Selbmann L."/>
        </authorList>
    </citation>
    <scope>NUCLEOTIDE SEQUENCE [LARGE SCALE GENOMIC DNA]</scope>
    <source>
        <strain evidence="2 3">CCFEE 5910</strain>
    </source>
</reference>
<dbReference type="SMART" id="SM00829">
    <property type="entry name" value="PKS_ER"/>
    <property type="match status" value="1"/>
</dbReference>